<evidence type="ECO:0000259" key="1">
    <source>
        <dbReference type="PROSITE" id="PS51819"/>
    </source>
</evidence>
<name>A0ABT8F8U1_9BACT</name>
<keyword evidence="3" id="KW-1185">Reference proteome</keyword>
<dbReference type="EMBL" id="JAUHJS010000008">
    <property type="protein sequence ID" value="MDN4166789.1"/>
    <property type="molecule type" value="Genomic_DNA"/>
</dbReference>
<feature type="domain" description="VOC" evidence="1">
    <location>
        <begin position="2"/>
        <end position="126"/>
    </location>
</feature>
<comment type="caution">
    <text evidence="2">The sequence shown here is derived from an EMBL/GenBank/DDBJ whole genome shotgun (WGS) entry which is preliminary data.</text>
</comment>
<sequence>MRLSQIKETCLYYSDLQTVLHFYQDVLGLSLYHYLENKHAFFRCGTSMLLCFQAENAQQKKDLPAHGSKGVQHIAFEAASDEDYARWKQKITEVGIAIVHEQEWKNKKYSFYFHDPAGHLLEIVPPGIWD</sequence>
<accession>A0ABT8F8U1</accession>
<organism evidence="2 3">
    <name type="scientific">Shiella aurantiaca</name>
    <dbReference type="NCBI Taxonomy" id="3058365"/>
    <lineage>
        <taxon>Bacteria</taxon>
        <taxon>Pseudomonadati</taxon>
        <taxon>Bacteroidota</taxon>
        <taxon>Cytophagia</taxon>
        <taxon>Cytophagales</taxon>
        <taxon>Shiellaceae</taxon>
        <taxon>Shiella</taxon>
    </lineage>
</organism>
<dbReference type="PANTHER" id="PTHR21366">
    <property type="entry name" value="GLYOXALASE FAMILY PROTEIN"/>
    <property type="match status" value="1"/>
</dbReference>
<dbReference type="InterPro" id="IPR037523">
    <property type="entry name" value="VOC_core"/>
</dbReference>
<dbReference type="Pfam" id="PF00903">
    <property type="entry name" value="Glyoxalase"/>
    <property type="match status" value="1"/>
</dbReference>
<dbReference type="InterPro" id="IPR050383">
    <property type="entry name" value="GlyoxalaseI/FosfomycinResist"/>
</dbReference>
<dbReference type="RefSeq" id="WP_320005325.1">
    <property type="nucleotide sequence ID" value="NZ_JAUHJS010000008.1"/>
</dbReference>
<dbReference type="InterPro" id="IPR004360">
    <property type="entry name" value="Glyas_Fos-R_dOase_dom"/>
</dbReference>
<evidence type="ECO:0000313" key="3">
    <source>
        <dbReference type="Proteomes" id="UP001168552"/>
    </source>
</evidence>
<reference evidence="2" key="1">
    <citation type="submission" date="2023-06" db="EMBL/GenBank/DDBJ databases">
        <title>Cytophagales bacterium Strain LB-30, isolated from soil.</title>
        <authorList>
            <person name="Liu B."/>
        </authorList>
    </citation>
    <scope>NUCLEOTIDE SEQUENCE</scope>
    <source>
        <strain evidence="2">LB-30</strain>
    </source>
</reference>
<proteinExistence type="predicted"/>
<dbReference type="PANTHER" id="PTHR21366:SF22">
    <property type="entry name" value="VOC DOMAIN-CONTAINING PROTEIN"/>
    <property type="match status" value="1"/>
</dbReference>
<dbReference type="Proteomes" id="UP001168552">
    <property type="component" value="Unassembled WGS sequence"/>
</dbReference>
<evidence type="ECO:0000313" key="2">
    <source>
        <dbReference type="EMBL" id="MDN4166789.1"/>
    </source>
</evidence>
<dbReference type="Gene3D" id="3.10.180.10">
    <property type="entry name" value="2,3-Dihydroxybiphenyl 1,2-Dioxygenase, domain 1"/>
    <property type="match status" value="1"/>
</dbReference>
<dbReference type="PROSITE" id="PS51819">
    <property type="entry name" value="VOC"/>
    <property type="match status" value="1"/>
</dbReference>
<dbReference type="InterPro" id="IPR029068">
    <property type="entry name" value="Glyas_Bleomycin-R_OHBP_Dase"/>
</dbReference>
<gene>
    <name evidence="2" type="ORF">QWY31_14855</name>
</gene>
<dbReference type="SUPFAM" id="SSF54593">
    <property type="entry name" value="Glyoxalase/Bleomycin resistance protein/Dihydroxybiphenyl dioxygenase"/>
    <property type="match status" value="1"/>
</dbReference>
<protein>
    <submittedName>
        <fullName evidence="2">VOC family protein</fullName>
    </submittedName>
</protein>